<evidence type="ECO:0000256" key="3">
    <source>
        <dbReference type="ARBA" id="ARBA00022691"/>
    </source>
</evidence>
<evidence type="ECO:0000313" key="6">
    <source>
        <dbReference type="EMBL" id="MBA8955560.1"/>
    </source>
</evidence>
<gene>
    <name evidence="6" type="ORF">HNR61_007236</name>
</gene>
<dbReference type="Pfam" id="PF13489">
    <property type="entry name" value="Methyltransf_23"/>
    <property type="match status" value="1"/>
</dbReference>
<dbReference type="EMBL" id="JACJIA010000012">
    <property type="protein sequence ID" value="MBA8955560.1"/>
    <property type="molecule type" value="Genomic_DNA"/>
</dbReference>
<proteinExistence type="predicted"/>
<evidence type="ECO:0000256" key="4">
    <source>
        <dbReference type="SAM" id="Coils"/>
    </source>
</evidence>
<dbReference type="SUPFAM" id="SSF53448">
    <property type="entry name" value="Nucleotide-diphospho-sugar transferases"/>
    <property type="match status" value="1"/>
</dbReference>
<keyword evidence="2 6" id="KW-0808">Transferase</keyword>
<evidence type="ECO:0000259" key="5">
    <source>
        <dbReference type="Pfam" id="PF13524"/>
    </source>
</evidence>
<dbReference type="InterPro" id="IPR055259">
    <property type="entry name" value="YkvP/CgeB_Glyco_trans-like"/>
</dbReference>
<dbReference type="PANTHER" id="PTHR43464">
    <property type="entry name" value="METHYLTRANSFERASE"/>
    <property type="match status" value="1"/>
</dbReference>
<keyword evidence="4" id="KW-0175">Coiled coil</keyword>
<reference evidence="6 7" key="1">
    <citation type="submission" date="2020-08" db="EMBL/GenBank/DDBJ databases">
        <title>Genomic Encyclopedia of Type Strains, Phase IV (KMG-IV): sequencing the most valuable type-strain genomes for metagenomic binning, comparative biology and taxonomic classification.</title>
        <authorList>
            <person name="Goeker M."/>
        </authorList>
    </citation>
    <scope>NUCLEOTIDE SEQUENCE [LARGE SCALE GENOMIC DNA]</scope>
    <source>
        <strain evidence="6 7">DSM 44197</strain>
    </source>
</reference>
<dbReference type="InterPro" id="IPR029063">
    <property type="entry name" value="SAM-dependent_MTases_sf"/>
</dbReference>
<accession>A0A7W3LWM4</accession>
<dbReference type="Pfam" id="PF13524">
    <property type="entry name" value="Glyco_trans_1_2"/>
    <property type="match status" value="1"/>
</dbReference>
<comment type="caution">
    <text evidence="6">The sequence shown here is derived from an EMBL/GenBank/DDBJ whole genome shotgun (WGS) entry which is preliminary data.</text>
</comment>
<dbReference type="Pfam" id="PF13641">
    <property type="entry name" value="Glyco_tranf_2_3"/>
    <property type="match status" value="1"/>
</dbReference>
<dbReference type="SUPFAM" id="SSF53335">
    <property type="entry name" value="S-adenosyl-L-methionine-dependent methyltransferases"/>
    <property type="match status" value="1"/>
</dbReference>
<dbReference type="GO" id="GO:0032259">
    <property type="term" value="P:methylation"/>
    <property type="evidence" value="ECO:0007669"/>
    <property type="project" value="UniProtKB-KW"/>
</dbReference>
<dbReference type="Proteomes" id="UP000572680">
    <property type="component" value="Unassembled WGS sequence"/>
</dbReference>
<keyword evidence="7" id="KW-1185">Reference proteome</keyword>
<evidence type="ECO:0000256" key="1">
    <source>
        <dbReference type="ARBA" id="ARBA00022603"/>
    </source>
</evidence>
<protein>
    <submittedName>
        <fullName evidence="6">SAM-dependent methyltransferase/spore maturation protein CgeB</fullName>
    </submittedName>
</protein>
<dbReference type="RefSeq" id="WP_182847551.1">
    <property type="nucleotide sequence ID" value="NZ_BAAALP010000105.1"/>
</dbReference>
<dbReference type="Gene3D" id="3.90.550.10">
    <property type="entry name" value="Spore Coat Polysaccharide Biosynthesis Protein SpsA, Chain A"/>
    <property type="match status" value="1"/>
</dbReference>
<dbReference type="PANTHER" id="PTHR43464:SF19">
    <property type="entry name" value="UBIQUINONE BIOSYNTHESIS O-METHYLTRANSFERASE, MITOCHONDRIAL"/>
    <property type="match status" value="1"/>
</dbReference>
<dbReference type="InterPro" id="IPR029044">
    <property type="entry name" value="Nucleotide-diphossugar_trans"/>
</dbReference>
<feature type="coiled-coil region" evidence="4">
    <location>
        <begin position="216"/>
        <end position="310"/>
    </location>
</feature>
<organism evidence="6 7">
    <name type="scientific">Actinomadura namibiensis</name>
    <dbReference type="NCBI Taxonomy" id="182080"/>
    <lineage>
        <taxon>Bacteria</taxon>
        <taxon>Bacillati</taxon>
        <taxon>Actinomycetota</taxon>
        <taxon>Actinomycetes</taxon>
        <taxon>Streptosporangiales</taxon>
        <taxon>Thermomonosporaceae</taxon>
        <taxon>Actinomadura</taxon>
    </lineage>
</organism>
<dbReference type="GO" id="GO:0008168">
    <property type="term" value="F:methyltransferase activity"/>
    <property type="evidence" value="ECO:0007669"/>
    <property type="project" value="UniProtKB-KW"/>
</dbReference>
<sequence length="985" mass="110203">MGNGDRISELYKGEIWSEHVQRAARARIDWLVSQASGQVLDLGCSQGIASILCARRGLRTLGIDVEADRIEYALADRAREPQIVQDLLEFRVGDARRPDVPAGSVDTVLLGEVLEHQADPAPLLRAAGEALRPGGRLLLTVPFGYHPHHDHRATFYVASLLEATSPFFTAESLDVVDGYLRGVLVPGAMGDDDRRALVMAMQPALEHEFLTVEKEHRELAERAQRLTGEMAEARERADGFARIEERLNTIADHQDGVIADLRGRTAELERELSEARATIDRLRADLAKEKANAEERVKLAQKRSAGLEKAATELHDLKGRLAHQEYRTRYLDWQLKSTQTRRWWRVGESLFNVKKEGGRALKALPADILRASVKMPMPMPPQKPARRAAPARPPAKAPAVKAAGTPAPVPAFAMPDIPEVPIPEGPIARPDLTVAVIFDTFSEMAFRYEWRQVAPTPDDWREVMERERPAMLFVESVWQGNGGVWHKHVHGPTAPSDQLRELVAWCREQGIPTVFWNKEDPPNFDLFIESARIFDWIFTVDAGSVPRYRELVGHDRIGVLPFAAQPRVHNPVQVPGGRANDVVFAGTYFSQKHPARRIQMEIVLAPATEFDLHIYSRVDSKDPRYAFPEPYAKHVVGSLPYDRMLAAYKAYKVFLNVNSVVDSPTMCARRIFELSACATPVLSAPSPAIEATYRGLVPIAHTSAEARAQMKALLDSPQLRDRQAHLAMRETFAEHTFAHRVDHVLETIGLPVRRVERPVTVISSSNRSGQLSHLIDQVARQRYRPLQLVLVLHDTDLDPQVVREKALTAGIEDVVVLTADASRNLGQCLNMAVDAADGEIIAKFDDDDLYGEHYLTDLTTAFTYTDAQIVGKAAYYAHLEENDAVLLRRPHQEHSYVDLVSGATLVVRADLLRSLRFDEVGVGEDTGLQNRAVADGVRIYSADRFGYVQVRRADKDTHTWRITDEEMLRTARLEFYGNPEAAVLF</sequence>
<dbReference type="AlphaFoldDB" id="A0A7W3LWM4"/>
<keyword evidence="3" id="KW-0949">S-adenosyl-L-methionine</keyword>
<dbReference type="SUPFAM" id="SSF53756">
    <property type="entry name" value="UDP-Glycosyltransferase/glycogen phosphorylase"/>
    <property type="match status" value="1"/>
</dbReference>
<dbReference type="CDD" id="cd02440">
    <property type="entry name" value="AdoMet_MTases"/>
    <property type="match status" value="1"/>
</dbReference>
<dbReference type="Gene3D" id="3.40.50.150">
    <property type="entry name" value="Vaccinia Virus protein VP39"/>
    <property type="match status" value="1"/>
</dbReference>
<evidence type="ECO:0000313" key="7">
    <source>
        <dbReference type="Proteomes" id="UP000572680"/>
    </source>
</evidence>
<dbReference type="CDD" id="cd00761">
    <property type="entry name" value="Glyco_tranf_GTA_type"/>
    <property type="match status" value="1"/>
</dbReference>
<feature type="domain" description="Spore protein YkvP/CgeB glycosyl transferase-like" evidence="5">
    <location>
        <begin position="604"/>
        <end position="745"/>
    </location>
</feature>
<evidence type="ECO:0000256" key="2">
    <source>
        <dbReference type="ARBA" id="ARBA00022679"/>
    </source>
</evidence>
<keyword evidence="1 6" id="KW-0489">Methyltransferase</keyword>
<name>A0A7W3LWM4_ACTNM</name>